<name>A0A269XDZ6_9LACO</name>
<dbReference type="SUPFAM" id="SSF51679">
    <property type="entry name" value="Bacterial luciferase-like"/>
    <property type="match status" value="1"/>
</dbReference>
<dbReference type="InterPro" id="IPR036661">
    <property type="entry name" value="Luciferase-like_sf"/>
</dbReference>
<proteinExistence type="predicted"/>
<gene>
    <name evidence="1" type="ORF">B8W98_13985</name>
</gene>
<evidence type="ECO:0000313" key="1">
    <source>
        <dbReference type="EMBL" id="PAK69143.1"/>
    </source>
</evidence>
<feature type="non-terminal residue" evidence="1">
    <location>
        <position position="1"/>
    </location>
</feature>
<feature type="non-terminal residue" evidence="1">
    <location>
        <position position="70"/>
    </location>
</feature>
<evidence type="ECO:0000313" key="2">
    <source>
        <dbReference type="Proteomes" id="UP000216802"/>
    </source>
</evidence>
<dbReference type="Gene3D" id="3.20.20.30">
    <property type="entry name" value="Luciferase-like domain"/>
    <property type="match status" value="1"/>
</dbReference>
<dbReference type="AlphaFoldDB" id="A0A269XDZ6"/>
<dbReference type="EMBL" id="NCXI01000641">
    <property type="protein sequence ID" value="PAK69143.1"/>
    <property type="molecule type" value="Genomic_DNA"/>
</dbReference>
<protein>
    <submittedName>
        <fullName evidence="1">Uncharacterized protein</fullName>
    </submittedName>
</protein>
<sequence>QQDCSNWELDQPVPDLPPVEAFKGPVGRYETVLAIIEDKQPTVRELLGYLSAGGGHLTLIGTPEEIVDTM</sequence>
<comment type="caution">
    <text evidence="1">The sequence shown here is derived from an EMBL/GenBank/DDBJ whole genome shotgun (WGS) entry which is preliminary data.</text>
</comment>
<accession>A0A269XDZ6</accession>
<reference evidence="1 2" key="1">
    <citation type="submission" date="2017-04" db="EMBL/GenBank/DDBJ databases">
        <title>Kefir bacterial isolates.</title>
        <authorList>
            <person name="Kim Y."/>
            <person name="Blasche S."/>
            <person name="Patil K.R."/>
        </authorList>
    </citation>
    <scope>NUCLEOTIDE SEQUENCE [LARGE SCALE GENOMIC DNA]</scope>
    <source>
        <strain evidence="1 2">OG2</strain>
    </source>
</reference>
<dbReference type="GO" id="GO:0016705">
    <property type="term" value="F:oxidoreductase activity, acting on paired donors, with incorporation or reduction of molecular oxygen"/>
    <property type="evidence" value="ECO:0007669"/>
    <property type="project" value="InterPro"/>
</dbReference>
<dbReference type="Proteomes" id="UP000216802">
    <property type="component" value="Unassembled WGS sequence"/>
</dbReference>
<organism evidence="1 2">
    <name type="scientific">Lentilactobacillus parakefiri</name>
    <dbReference type="NCBI Taxonomy" id="152332"/>
    <lineage>
        <taxon>Bacteria</taxon>
        <taxon>Bacillati</taxon>
        <taxon>Bacillota</taxon>
        <taxon>Bacilli</taxon>
        <taxon>Lactobacillales</taxon>
        <taxon>Lactobacillaceae</taxon>
        <taxon>Lentilactobacillus</taxon>
    </lineage>
</organism>